<name>A0A375IJT9_9BURK</name>
<dbReference type="EMBL" id="LT991976">
    <property type="protein sequence ID" value="SPK73682.1"/>
    <property type="molecule type" value="Genomic_DNA"/>
</dbReference>
<reference evidence="1 2" key="1">
    <citation type="submission" date="2018-01" db="EMBL/GenBank/DDBJ databases">
        <authorList>
            <person name="Gaut B.S."/>
            <person name="Morton B.R."/>
            <person name="Clegg M.T."/>
            <person name="Duvall M.R."/>
        </authorList>
    </citation>
    <scope>NUCLEOTIDE SEQUENCE [LARGE SCALE GENOMIC DNA]</scope>
    <source>
        <strain evidence="1">Cupriavidus taiwanensis LMG 19425</strain>
    </source>
</reference>
<accession>A0A375IJT9</accession>
<proteinExistence type="predicted"/>
<organism evidence="1 2">
    <name type="scientific">Cupriavidus taiwanensis</name>
    <dbReference type="NCBI Taxonomy" id="164546"/>
    <lineage>
        <taxon>Bacteria</taxon>
        <taxon>Pseudomonadati</taxon>
        <taxon>Pseudomonadota</taxon>
        <taxon>Betaproteobacteria</taxon>
        <taxon>Burkholderiales</taxon>
        <taxon>Burkholderiaceae</taxon>
        <taxon>Cupriavidus</taxon>
    </lineage>
</organism>
<protein>
    <submittedName>
        <fullName evidence="1">Uncharacterized protein</fullName>
    </submittedName>
</protein>
<gene>
    <name evidence="1" type="ORF">CT19425_110219</name>
</gene>
<sequence>MKTVKEALNAPHVWSALEPEIAAIDADSVVGEAVVTLLNKVEQVLLVEASDGGALDSDIYYGFVRLALHQANVWYFG</sequence>
<dbReference type="AlphaFoldDB" id="A0A375IJT9"/>
<dbReference type="Proteomes" id="UP000255505">
    <property type="component" value="Chromosome I"/>
</dbReference>
<dbReference type="RefSeq" id="WP_115663167.1">
    <property type="nucleotide sequence ID" value="NZ_LT991976.1"/>
</dbReference>
<evidence type="ECO:0000313" key="1">
    <source>
        <dbReference type="EMBL" id="SPK73682.1"/>
    </source>
</evidence>
<evidence type="ECO:0000313" key="2">
    <source>
        <dbReference type="Proteomes" id="UP000255505"/>
    </source>
</evidence>